<reference evidence="2" key="1">
    <citation type="submission" date="2019-11" db="EMBL/GenBank/DDBJ databases">
        <authorList>
            <person name="Feng L."/>
        </authorList>
    </citation>
    <scope>NUCLEOTIDE SEQUENCE</scope>
    <source>
        <strain evidence="2">FplautiiLFYP42</strain>
    </source>
</reference>
<dbReference type="AlphaFoldDB" id="A0A6N3DJ73"/>
<feature type="transmembrane region" description="Helical" evidence="1">
    <location>
        <begin position="12"/>
        <end position="32"/>
    </location>
</feature>
<sequence length="153" mass="17488">MLNQIPRPVQVTLYKFFFLYVGIGILGALLSWAMSDFALLLLSIGVLIFGTIRAFGLLQRVRSGDYRVLDGTVRSDTMHPFRSCHTLIIANEYGVARRILVAGKHLLIPERKYRLYLLYKDDKGYGTSLPDMMAPAQTMLGYELWTQRLQKVE</sequence>
<name>A0A6N3DJ73_FLAPL</name>
<keyword evidence="1" id="KW-1133">Transmembrane helix</keyword>
<accession>A0A6N3DJ73</accession>
<feature type="transmembrane region" description="Helical" evidence="1">
    <location>
        <begin position="38"/>
        <end position="58"/>
    </location>
</feature>
<dbReference type="RefSeq" id="WP_156621526.1">
    <property type="nucleotide sequence ID" value="NZ_BAABXT010000001.1"/>
</dbReference>
<keyword evidence="1" id="KW-0472">Membrane</keyword>
<gene>
    <name evidence="2" type="ORF">FPLFYP42_01813</name>
</gene>
<organism evidence="2">
    <name type="scientific">Flavonifractor plautii</name>
    <name type="common">Fusobacterium plautii</name>
    <dbReference type="NCBI Taxonomy" id="292800"/>
    <lineage>
        <taxon>Bacteria</taxon>
        <taxon>Bacillati</taxon>
        <taxon>Bacillota</taxon>
        <taxon>Clostridia</taxon>
        <taxon>Eubacteriales</taxon>
        <taxon>Oscillospiraceae</taxon>
        <taxon>Flavonifractor</taxon>
    </lineage>
</organism>
<evidence type="ECO:0000256" key="1">
    <source>
        <dbReference type="SAM" id="Phobius"/>
    </source>
</evidence>
<proteinExistence type="predicted"/>
<protein>
    <submittedName>
        <fullName evidence="2">Uncharacterized protein</fullName>
    </submittedName>
</protein>
<evidence type="ECO:0000313" key="2">
    <source>
        <dbReference type="EMBL" id="VYU28382.1"/>
    </source>
</evidence>
<keyword evidence="1" id="KW-0812">Transmembrane</keyword>
<dbReference type="EMBL" id="CACRUB010000031">
    <property type="protein sequence ID" value="VYU28382.1"/>
    <property type="molecule type" value="Genomic_DNA"/>
</dbReference>